<gene>
    <name evidence="1" type="ORF">D934_07650</name>
</gene>
<dbReference type="AlphaFoldDB" id="A0A060HD35"/>
<evidence type="ECO:0000313" key="1">
    <source>
        <dbReference type="EMBL" id="AIC11301.1"/>
    </source>
</evidence>
<dbReference type="EMBL" id="CP006696">
    <property type="protein sequence ID" value="AIC11301.1"/>
    <property type="molecule type" value="Genomic_DNA"/>
</dbReference>
<dbReference type="KEGG" id="xfs:D934_07650"/>
<dbReference type="RefSeq" id="WP_038274650.1">
    <property type="nucleotide sequence ID" value="NZ_CP006696.1"/>
</dbReference>
<protein>
    <recommendedName>
        <fullName evidence="2">DUF4224 domain-containing protein</fullName>
    </recommendedName>
</protein>
<accession>A0A060HD35</accession>
<dbReference type="HOGENOM" id="CLU_193911_0_0_6"/>
<dbReference type="PATRIC" id="fig|155920.8.peg.1774"/>
<name>A0A060HD35_XYLFS</name>
<reference evidence="1" key="1">
    <citation type="submission" date="2013-08" db="EMBL/GenBank/DDBJ databases">
        <authorList>
            <person name="Stouthamer R."/>
            <person name="Nunney L."/>
        </authorList>
    </citation>
    <scope>NUCLEOTIDE SEQUENCE [LARGE SCALE GENOMIC DNA]</scope>
    <source>
        <strain evidence="1">Ann-1</strain>
    </source>
</reference>
<dbReference type="Proteomes" id="UP000027215">
    <property type="component" value="Chromosome"/>
</dbReference>
<proteinExistence type="predicted"/>
<sequence length="91" mass="10245">MVNAPVKKMHDTPSAIEHRLPDIYTFHDLQLLCGRGKKVKRARVEEWARRQGIPYKYDGEGGIWTTLQALNAALGIGTDLADAPYRPEDIV</sequence>
<organism evidence="1">
    <name type="scientific">Xylella fastidiosa subsp. sandyi Ann-1</name>
    <dbReference type="NCBI Taxonomy" id="155920"/>
    <lineage>
        <taxon>Bacteria</taxon>
        <taxon>Pseudomonadati</taxon>
        <taxon>Pseudomonadota</taxon>
        <taxon>Gammaproteobacteria</taxon>
        <taxon>Lysobacterales</taxon>
        <taxon>Lysobacteraceae</taxon>
        <taxon>Xylella</taxon>
    </lineage>
</organism>
<evidence type="ECO:0008006" key="2">
    <source>
        <dbReference type="Google" id="ProtNLM"/>
    </source>
</evidence>